<dbReference type="Gene3D" id="3.60.10.10">
    <property type="entry name" value="Endonuclease/exonuclease/phosphatase"/>
    <property type="match status" value="1"/>
</dbReference>
<dbReference type="Proteomes" id="UP000323506">
    <property type="component" value="Chromosome D01"/>
</dbReference>
<keyword evidence="2" id="KW-1185">Reference proteome</keyword>
<evidence type="ECO:0000313" key="1">
    <source>
        <dbReference type="EMBL" id="TYG82986.1"/>
    </source>
</evidence>
<dbReference type="InterPro" id="IPR036691">
    <property type="entry name" value="Endo/exonu/phosph_ase_sf"/>
</dbReference>
<sequence>MVDVLNVTKQFIHICYQKPGEMTKVYRTAVYASPNGTKQKKLWPQLAELVHDPGKAWLLGEDCNAIVSSDERGRGSINRSRVSNLFNNFILSMGLHDLGFLGPAYTWRRGSLKQSMINNKGEWDMDVLKTMLPSSSIAYITAVKQPMANDDFEDKPSWK</sequence>
<accession>A0A5D2DPH9</accession>
<dbReference type="AlphaFoldDB" id="A0A5D2DPH9"/>
<protein>
    <recommendedName>
        <fullName evidence="3">Endonuclease/exonuclease/phosphatase domain-containing protein</fullName>
    </recommendedName>
</protein>
<organism evidence="1 2">
    <name type="scientific">Gossypium darwinii</name>
    <name type="common">Darwin's cotton</name>
    <name type="synonym">Gossypium barbadense var. darwinii</name>
    <dbReference type="NCBI Taxonomy" id="34276"/>
    <lineage>
        <taxon>Eukaryota</taxon>
        <taxon>Viridiplantae</taxon>
        <taxon>Streptophyta</taxon>
        <taxon>Embryophyta</taxon>
        <taxon>Tracheophyta</taxon>
        <taxon>Spermatophyta</taxon>
        <taxon>Magnoliopsida</taxon>
        <taxon>eudicotyledons</taxon>
        <taxon>Gunneridae</taxon>
        <taxon>Pentapetalae</taxon>
        <taxon>rosids</taxon>
        <taxon>malvids</taxon>
        <taxon>Malvales</taxon>
        <taxon>Malvaceae</taxon>
        <taxon>Malvoideae</taxon>
        <taxon>Gossypium</taxon>
    </lineage>
</organism>
<dbReference type="EMBL" id="CM017701">
    <property type="protein sequence ID" value="TYG82986.1"/>
    <property type="molecule type" value="Genomic_DNA"/>
</dbReference>
<name>A0A5D2DPH9_GOSDA</name>
<reference evidence="1 2" key="1">
    <citation type="submission" date="2019-06" db="EMBL/GenBank/DDBJ databases">
        <title>WGS assembly of Gossypium darwinii.</title>
        <authorList>
            <person name="Chen Z.J."/>
            <person name="Sreedasyam A."/>
            <person name="Ando A."/>
            <person name="Song Q."/>
            <person name="De L."/>
            <person name="Hulse-Kemp A."/>
            <person name="Ding M."/>
            <person name="Ye W."/>
            <person name="Kirkbride R."/>
            <person name="Jenkins J."/>
            <person name="Plott C."/>
            <person name="Lovell J."/>
            <person name="Lin Y.-M."/>
            <person name="Vaughn R."/>
            <person name="Liu B."/>
            <person name="Li W."/>
            <person name="Simpson S."/>
            <person name="Scheffler B."/>
            <person name="Saski C."/>
            <person name="Grover C."/>
            <person name="Hu G."/>
            <person name="Conover J."/>
            <person name="Carlson J."/>
            <person name="Shu S."/>
            <person name="Boston L."/>
            <person name="Williams M."/>
            <person name="Peterson D."/>
            <person name="Mcgee K."/>
            <person name="Jones D."/>
            <person name="Wendel J."/>
            <person name="Stelly D."/>
            <person name="Grimwood J."/>
            <person name="Schmutz J."/>
        </authorList>
    </citation>
    <scope>NUCLEOTIDE SEQUENCE [LARGE SCALE GENOMIC DNA]</scope>
    <source>
        <strain evidence="1">1808015.09</strain>
    </source>
</reference>
<evidence type="ECO:0008006" key="3">
    <source>
        <dbReference type="Google" id="ProtNLM"/>
    </source>
</evidence>
<gene>
    <name evidence="1" type="ORF">ES288_D01G132600v1</name>
</gene>
<evidence type="ECO:0000313" key="2">
    <source>
        <dbReference type="Proteomes" id="UP000323506"/>
    </source>
</evidence>
<proteinExistence type="predicted"/>